<comment type="caution">
    <text evidence="2">The sequence shown here is derived from an EMBL/GenBank/DDBJ whole genome shotgun (WGS) entry which is preliminary data.</text>
</comment>
<evidence type="ECO:0000259" key="1">
    <source>
        <dbReference type="Pfam" id="PF18138"/>
    </source>
</evidence>
<sequence>MTYAQTQTFSRTEARYLASKVVADLHQCARLYGKPSASSITDYETELVERLVNGYVSEYEFGFKKNDKRVVAWQYAVKDGDLVGGSVDDRPGRVYARADISGASYYNYMAYTQKWNALSAEEKTAFLATLPFTRAAGQLPGDGSGYWITDKTYTRGGVAVTRKTFRPL</sequence>
<proteinExistence type="predicted"/>
<reference evidence="2 3" key="1">
    <citation type="submission" date="2019-02" db="EMBL/GenBank/DDBJ databases">
        <title>Draft genome sequences of novel Actinobacteria.</title>
        <authorList>
            <person name="Sahin N."/>
            <person name="Ay H."/>
            <person name="Saygin H."/>
        </authorList>
    </citation>
    <scope>NUCLEOTIDE SEQUENCE [LARGE SCALE GENOMIC DNA]</scope>
    <source>
        <strain evidence="2 3">KC603</strain>
    </source>
</reference>
<dbReference type="AlphaFoldDB" id="A0A4R4RK41"/>
<dbReference type="InterPro" id="IPR041162">
    <property type="entry name" value="Bact_HORMA_1"/>
</dbReference>
<gene>
    <name evidence="2" type="ORF">E1212_16270</name>
</gene>
<dbReference type="OrthoDB" id="7594557at2"/>
<accession>A0A4R4RK41</accession>
<protein>
    <recommendedName>
        <fullName evidence="1">Bacterial HORMA domain-containing protein</fullName>
    </recommendedName>
</protein>
<dbReference type="Proteomes" id="UP000295621">
    <property type="component" value="Unassembled WGS sequence"/>
</dbReference>
<dbReference type="Pfam" id="PF18138">
    <property type="entry name" value="bacHORMA_1"/>
    <property type="match status" value="1"/>
</dbReference>
<dbReference type="RefSeq" id="WP_131984291.1">
    <property type="nucleotide sequence ID" value="NZ_SMKL01000035.1"/>
</dbReference>
<name>A0A4R4RK41_9ACTN</name>
<evidence type="ECO:0000313" key="3">
    <source>
        <dbReference type="Proteomes" id="UP000295621"/>
    </source>
</evidence>
<keyword evidence="3" id="KW-1185">Reference proteome</keyword>
<evidence type="ECO:0000313" key="2">
    <source>
        <dbReference type="EMBL" id="TDC49981.1"/>
    </source>
</evidence>
<feature type="domain" description="Bacterial HORMA" evidence="1">
    <location>
        <begin position="2"/>
        <end position="166"/>
    </location>
</feature>
<dbReference type="EMBL" id="SMKL01000035">
    <property type="protein sequence ID" value="TDC49981.1"/>
    <property type="molecule type" value="Genomic_DNA"/>
</dbReference>
<organism evidence="2 3">
    <name type="scientific">Jiangella ureilytica</name>
    <dbReference type="NCBI Taxonomy" id="2530374"/>
    <lineage>
        <taxon>Bacteria</taxon>
        <taxon>Bacillati</taxon>
        <taxon>Actinomycetota</taxon>
        <taxon>Actinomycetes</taxon>
        <taxon>Jiangellales</taxon>
        <taxon>Jiangellaceae</taxon>
        <taxon>Jiangella</taxon>
    </lineage>
</organism>